<protein>
    <submittedName>
        <fullName evidence="1">Uncharacterized protein</fullName>
    </submittedName>
</protein>
<gene>
    <name evidence="1" type="ORF">XD92_1336</name>
</gene>
<accession>A0A117LZQ9</accession>
<organism evidence="1 2">
    <name type="scientific">Proteiniphilum acetatigenes</name>
    <dbReference type="NCBI Taxonomy" id="294710"/>
    <lineage>
        <taxon>Bacteria</taxon>
        <taxon>Pseudomonadati</taxon>
        <taxon>Bacteroidota</taxon>
        <taxon>Bacteroidia</taxon>
        <taxon>Bacteroidales</taxon>
        <taxon>Dysgonomonadaceae</taxon>
        <taxon>Proteiniphilum</taxon>
    </lineage>
</organism>
<sequence length="143" mass="15824">MRKGVAILLTMIMLLTGIQPVLSLHLCGGTLFSVSLFDEISAVSCCDMPEPAITEDNPAIAVYQPDCCDFQSLKLATDDFSHDAEQYILRNQTPVTGPLWAVIYALLEQIPFDQPLTHRQLFPPAGLSRLTADLLTLICIYRL</sequence>
<evidence type="ECO:0000313" key="2">
    <source>
        <dbReference type="Proteomes" id="UP000053860"/>
    </source>
</evidence>
<dbReference type="AlphaFoldDB" id="A0A117LZQ9"/>
<name>A0A117LZQ9_9BACT</name>
<reference evidence="2" key="1">
    <citation type="journal article" date="2015" name="MBio">
        <title>Genome-Resolved Metagenomic Analysis Reveals Roles for Candidate Phyla and Other Microbial Community Members in Biogeochemical Transformations in Oil Reservoirs.</title>
        <authorList>
            <person name="Hu P."/>
            <person name="Tom L."/>
            <person name="Singh A."/>
            <person name="Thomas B.C."/>
            <person name="Baker B.J."/>
            <person name="Piceno Y.M."/>
            <person name="Andersen G.L."/>
            <person name="Banfield J.F."/>
        </authorList>
    </citation>
    <scope>NUCLEOTIDE SEQUENCE [LARGE SCALE GENOMIC DNA]</scope>
</reference>
<comment type="caution">
    <text evidence="1">The sequence shown here is derived from an EMBL/GenBank/DDBJ whole genome shotgun (WGS) entry which is preliminary data.</text>
</comment>
<dbReference type="InterPro" id="IPR058512">
    <property type="entry name" value="DUF8199"/>
</dbReference>
<dbReference type="Proteomes" id="UP000053860">
    <property type="component" value="Unassembled WGS sequence"/>
</dbReference>
<evidence type="ECO:0000313" key="1">
    <source>
        <dbReference type="EMBL" id="KUK76149.1"/>
    </source>
</evidence>
<proteinExistence type="predicted"/>
<dbReference type="EMBL" id="LGGN01000297">
    <property type="protein sequence ID" value="KUK76149.1"/>
    <property type="molecule type" value="Genomic_DNA"/>
</dbReference>
<dbReference type="Pfam" id="PF26622">
    <property type="entry name" value="DUF8199"/>
    <property type="match status" value="1"/>
</dbReference>